<dbReference type="STRING" id="83765.SAMN05660284_02500"/>
<dbReference type="RefSeq" id="WP_091197175.1">
    <property type="nucleotide sequence ID" value="NZ_FOVE01000021.1"/>
</dbReference>
<evidence type="ECO:0000256" key="3">
    <source>
        <dbReference type="ARBA" id="ARBA00022777"/>
    </source>
</evidence>
<keyword evidence="8" id="KW-1185">Reference proteome</keyword>
<dbReference type="Proteomes" id="UP000242869">
    <property type="component" value="Unassembled WGS sequence"/>
</dbReference>
<dbReference type="NCBIfam" id="TIGR03071">
    <property type="entry name" value="couple_hipA"/>
    <property type="match status" value="1"/>
</dbReference>
<evidence type="ECO:0000256" key="2">
    <source>
        <dbReference type="ARBA" id="ARBA00022679"/>
    </source>
</evidence>
<dbReference type="OrthoDB" id="9805913at2"/>
<evidence type="ECO:0000259" key="5">
    <source>
        <dbReference type="Pfam" id="PF07804"/>
    </source>
</evidence>
<comment type="similarity">
    <text evidence="1">Belongs to the HipA Ser/Thr kinase family.</text>
</comment>
<feature type="region of interest" description="Disordered" evidence="4">
    <location>
        <begin position="410"/>
        <end position="436"/>
    </location>
</feature>
<keyword evidence="3 7" id="KW-0418">Kinase</keyword>
<dbReference type="Pfam" id="PF13657">
    <property type="entry name" value="Couple_hipA"/>
    <property type="match status" value="1"/>
</dbReference>
<evidence type="ECO:0000256" key="1">
    <source>
        <dbReference type="ARBA" id="ARBA00010164"/>
    </source>
</evidence>
<evidence type="ECO:0000313" key="7">
    <source>
        <dbReference type="EMBL" id="SFN90831.1"/>
    </source>
</evidence>
<feature type="domain" description="HipA N-terminal subdomain 1" evidence="6">
    <location>
        <begin position="6"/>
        <end position="102"/>
    </location>
</feature>
<evidence type="ECO:0000313" key="8">
    <source>
        <dbReference type="Proteomes" id="UP000242869"/>
    </source>
</evidence>
<dbReference type="InterPro" id="IPR012893">
    <property type="entry name" value="HipA-like_C"/>
</dbReference>
<organism evidence="7 8">
    <name type="scientific">Formivibrio citricus</name>
    <dbReference type="NCBI Taxonomy" id="83765"/>
    <lineage>
        <taxon>Bacteria</taxon>
        <taxon>Pseudomonadati</taxon>
        <taxon>Pseudomonadota</taxon>
        <taxon>Betaproteobacteria</taxon>
        <taxon>Neisseriales</taxon>
        <taxon>Chitinibacteraceae</taxon>
        <taxon>Formivibrio</taxon>
    </lineage>
</organism>
<dbReference type="InterPro" id="IPR017508">
    <property type="entry name" value="HipA_N1"/>
</dbReference>
<sequence>MKGAVLDVYVLDTLVGHLVDDFDQYVFTYLHGVPEDYLVSLTMPVRAESYVWKRGLFPFFMQNLPEGFQKQVIRERLGPHADVSDWGMLALTGRMPIGRVRVVPAGMPLSTNDVHLDMSAVLASEDSQSVLLKHLNDGVLEGISGVMPKAMHETDKATLWTDDYILKTGTEDIPGLAINEYLCLEVARNAGLDVPKTVLSEDGKVLAVARFDRRDGQPVAVEDFCSLSALDPVHKYKGSIEEITHLHTAYVSARNRQRSARQLYRLMLLNYALHNGDAHLKNYALVYTHPDDAVLAPVYDLVTTSAYPAMDDMPALTLQGRKVWWAGKQMRLLASNRMTLTAAEKDEAQAAIIAAIDATLPLLGEMAERYPYFRETAKRMAIEWESGKLDIQENARKRLQKDKTILEKLKLSDEANPKKAPRSYANPAGGFSHKER</sequence>
<dbReference type="PANTHER" id="PTHR37419">
    <property type="entry name" value="SERINE/THREONINE-PROTEIN KINASE TOXIN HIPA"/>
    <property type="match status" value="1"/>
</dbReference>
<dbReference type="GO" id="GO:0004674">
    <property type="term" value="F:protein serine/threonine kinase activity"/>
    <property type="evidence" value="ECO:0007669"/>
    <property type="project" value="TreeGrafter"/>
</dbReference>
<dbReference type="PANTHER" id="PTHR37419:SF1">
    <property type="entry name" value="SERINE_THREONINE-PROTEIN KINASE TOXIN HIPA"/>
    <property type="match status" value="1"/>
</dbReference>
<evidence type="ECO:0000256" key="4">
    <source>
        <dbReference type="SAM" id="MobiDB-lite"/>
    </source>
</evidence>
<reference evidence="8" key="1">
    <citation type="submission" date="2016-10" db="EMBL/GenBank/DDBJ databases">
        <authorList>
            <person name="Varghese N."/>
            <person name="Submissions S."/>
        </authorList>
    </citation>
    <scope>NUCLEOTIDE SEQUENCE [LARGE SCALE GENOMIC DNA]</scope>
    <source>
        <strain evidence="8">DSM 6150</strain>
    </source>
</reference>
<dbReference type="Pfam" id="PF07804">
    <property type="entry name" value="HipA_C"/>
    <property type="match status" value="1"/>
</dbReference>
<dbReference type="AlphaFoldDB" id="A0A1I5CW24"/>
<proteinExistence type="inferred from homology"/>
<evidence type="ECO:0000259" key="6">
    <source>
        <dbReference type="Pfam" id="PF13657"/>
    </source>
</evidence>
<name>A0A1I5CW24_9NEIS</name>
<dbReference type="GO" id="GO:0005829">
    <property type="term" value="C:cytosol"/>
    <property type="evidence" value="ECO:0007669"/>
    <property type="project" value="TreeGrafter"/>
</dbReference>
<feature type="domain" description="HipA-like C-terminal" evidence="5">
    <location>
        <begin position="143"/>
        <end position="331"/>
    </location>
</feature>
<dbReference type="EMBL" id="FOVE01000021">
    <property type="protein sequence ID" value="SFN90831.1"/>
    <property type="molecule type" value="Genomic_DNA"/>
</dbReference>
<dbReference type="Gene3D" id="1.10.1070.20">
    <property type="match status" value="1"/>
</dbReference>
<dbReference type="InterPro" id="IPR052028">
    <property type="entry name" value="HipA_Ser/Thr_kinase"/>
</dbReference>
<protein>
    <submittedName>
        <fullName evidence="7">Serine/threonine-protein kinase HipA</fullName>
    </submittedName>
</protein>
<accession>A0A1I5CW24</accession>
<keyword evidence="2" id="KW-0808">Transferase</keyword>
<gene>
    <name evidence="7" type="ORF">SAMN05660284_02500</name>
</gene>